<accession>A0A8T3VSH5</accession>
<name>A0A8T3VSH5_9EURY</name>
<evidence type="ECO:0000313" key="1">
    <source>
        <dbReference type="EMBL" id="MBE6510895.1"/>
    </source>
</evidence>
<dbReference type="AlphaFoldDB" id="A0A8T3VSH5"/>
<sequence>MQSEINPIKSDSMEIDCQRIYDSIIACQREFDGNPEFEECLSETLDEIETLLYAVNDINLFPEMIDIIYRFKYRLRELEGQMKFIDDERILLSKNMNYILDEMAKFKEII</sequence>
<gene>
    <name evidence="1" type="ORF">E7Z74_06480</name>
</gene>
<dbReference type="Proteomes" id="UP000713479">
    <property type="component" value="Unassembled WGS sequence"/>
</dbReference>
<proteinExistence type="predicted"/>
<reference evidence="1" key="1">
    <citation type="submission" date="2019-04" db="EMBL/GenBank/DDBJ databases">
        <title>Evolution of Biomass-Degrading Anaerobic Consortia Revealed by Metagenomics.</title>
        <authorList>
            <person name="Peng X."/>
        </authorList>
    </citation>
    <scope>NUCLEOTIDE SEQUENCE</scope>
    <source>
        <strain evidence="1">SIG13</strain>
    </source>
</reference>
<dbReference type="EMBL" id="SUTF01000007">
    <property type="protein sequence ID" value="MBE6510895.1"/>
    <property type="molecule type" value="Genomic_DNA"/>
</dbReference>
<comment type="caution">
    <text evidence="1">The sequence shown here is derived from an EMBL/GenBank/DDBJ whole genome shotgun (WGS) entry which is preliminary data.</text>
</comment>
<evidence type="ECO:0000313" key="2">
    <source>
        <dbReference type="Proteomes" id="UP000713479"/>
    </source>
</evidence>
<protein>
    <submittedName>
        <fullName evidence="1">Uncharacterized protein</fullName>
    </submittedName>
</protein>
<organism evidence="1 2">
    <name type="scientific">Methanobrevibacter millerae</name>
    <dbReference type="NCBI Taxonomy" id="230361"/>
    <lineage>
        <taxon>Archaea</taxon>
        <taxon>Methanobacteriati</taxon>
        <taxon>Methanobacteriota</taxon>
        <taxon>Methanomada group</taxon>
        <taxon>Methanobacteria</taxon>
        <taxon>Methanobacteriales</taxon>
        <taxon>Methanobacteriaceae</taxon>
        <taxon>Methanobrevibacter</taxon>
    </lineage>
</organism>